<dbReference type="InterPro" id="IPR025857">
    <property type="entry name" value="MacB_PCD"/>
</dbReference>
<feature type="transmembrane region" description="Helical" evidence="7">
    <location>
        <begin position="286"/>
        <end position="312"/>
    </location>
</feature>
<evidence type="ECO:0000259" key="8">
    <source>
        <dbReference type="Pfam" id="PF02687"/>
    </source>
</evidence>
<keyword evidence="5 7" id="KW-0472">Membrane</keyword>
<reference evidence="10 11" key="1">
    <citation type="submission" date="2024-02" db="EMBL/GenBank/DDBJ databases">
        <title>Seven novel Bacillus-like species.</title>
        <authorList>
            <person name="Liu G."/>
        </authorList>
    </citation>
    <scope>NUCLEOTIDE SEQUENCE [LARGE SCALE GENOMIC DNA]</scope>
    <source>
        <strain evidence="10 11">FJAT-52991</strain>
    </source>
</reference>
<dbReference type="Proteomes" id="UP001387364">
    <property type="component" value="Chromosome"/>
</dbReference>
<feature type="transmembrane region" description="Helical" evidence="7">
    <location>
        <begin position="20"/>
        <end position="40"/>
    </location>
</feature>
<accession>A0ABZ2N4F0</accession>
<dbReference type="RefSeq" id="WP_338751239.1">
    <property type="nucleotide sequence ID" value="NZ_CP147404.1"/>
</dbReference>
<dbReference type="Pfam" id="PF02687">
    <property type="entry name" value="FtsX"/>
    <property type="match status" value="1"/>
</dbReference>
<gene>
    <name evidence="10" type="ORF">WDJ61_15360</name>
</gene>
<evidence type="ECO:0000256" key="4">
    <source>
        <dbReference type="ARBA" id="ARBA00022989"/>
    </source>
</evidence>
<evidence type="ECO:0000256" key="2">
    <source>
        <dbReference type="ARBA" id="ARBA00022475"/>
    </source>
</evidence>
<comment type="similarity">
    <text evidence="6">Belongs to the ABC-4 integral membrane protein family.</text>
</comment>
<keyword evidence="4 7" id="KW-1133">Transmembrane helix</keyword>
<keyword evidence="11" id="KW-1185">Reference proteome</keyword>
<evidence type="ECO:0000256" key="3">
    <source>
        <dbReference type="ARBA" id="ARBA00022692"/>
    </source>
</evidence>
<sequence>MLDNLKLSFQSIFAHKMRSILTMLGVIIGIASIIAIVAMIEGQKESLKSSLVGTGNNSIAIMFQSPEAAAMGGEMMMGGSEEQPPDVIPTITDEQLEEAMVPDLVKSIAVFYQNYTQAFHLNNYSDSELYAVDDKYFTIFPIKILEGRKIAPIEHEKGSQVVMINEATRDALFPEGSAINQVIEINQVPFRVVGVYADKKSEENDMFMMDMGMGKMYVPKSAWPHLGSFNDIPQVLVQAYHSDELEMAGQAVADSLNSHLPATSTWQYSIPNLDQIMEEINEFNQAFTLLLGGIASISLLVGGIGVMNIMLVSVTERTREIGIKKALGAKRSVILWQFLTESAVLTSMGGIIGVLVGLGGAKAISYFANLPFAAPVPAIVGSVIFSMAVGIIFGLIPSMKAAKMKPIDALRYE</sequence>
<evidence type="ECO:0000256" key="1">
    <source>
        <dbReference type="ARBA" id="ARBA00004651"/>
    </source>
</evidence>
<keyword evidence="3 7" id="KW-0812">Transmembrane</keyword>
<evidence type="ECO:0000259" key="9">
    <source>
        <dbReference type="Pfam" id="PF12704"/>
    </source>
</evidence>
<dbReference type="EMBL" id="CP147404">
    <property type="protein sequence ID" value="WXB92589.1"/>
    <property type="molecule type" value="Genomic_DNA"/>
</dbReference>
<feature type="transmembrane region" description="Helical" evidence="7">
    <location>
        <begin position="376"/>
        <end position="396"/>
    </location>
</feature>
<dbReference type="PANTHER" id="PTHR30572:SF4">
    <property type="entry name" value="ABC TRANSPORTER PERMEASE YTRF"/>
    <property type="match status" value="1"/>
</dbReference>
<organism evidence="10 11">
    <name type="scientific">Bacillus kandeliae</name>
    <dbReference type="NCBI Taxonomy" id="3129297"/>
    <lineage>
        <taxon>Bacteria</taxon>
        <taxon>Bacillati</taxon>
        <taxon>Bacillota</taxon>
        <taxon>Bacilli</taxon>
        <taxon>Bacillales</taxon>
        <taxon>Bacillaceae</taxon>
        <taxon>Bacillus</taxon>
    </lineage>
</organism>
<proteinExistence type="inferred from homology"/>
<evidence type="ECO:0000256" key="5">
    <source>
        <dbReference type="ARBA" id="ARBA00023136"/>
    </source>
</evidence>
<keyword evidence="2" id="KW-1003">Cell membrane</keyword>
<dbReference type="PANTHER" id="PTHR30572">
    <property type="entry name" value="MEMBRANE COMPONENT OF TRANSPORTER-RELATED"/>
    <property type="match status" value="1"/>
</dbReference>
<dbReference type="InterPro" id="IPR050250">
    <property type="entry name" value="Macrolide_Exporter_MacB"/>
</dbReference>
<protein>
    <submittedName>
        <fullName evidence="10">ABC transporter permease</fullName>
    </submittedName>
</protein>
<evidence type="ECO:0000313" key="11">
    <source>
        <dbReference type="Proteomes" id="UP001387364"/>
    </source>
</evidence>
<dbReference type="InterPro" id="IPR003838">
    <property type="entry name" value="ABC3_permease_C"/>
</dbReference>
<dbReference type="Pfam" id="PF12704">
    <property type="entry name" value="MacB_PCD"/>
    <property type="match status" value="1"/>
</dbReference>
<evidence type="ECO:0000256" key="7">
    <source>
        <dbReference type="SAM" id="Phobius"/>
    </source>
</evidence>
<comment type="subcellular location">
    <subcellularLocation>
        <location evidence="1">Cell membrane</location>
        <topology evidence="1">Multi-pass membrane protein</topology>
    </subcellularLocation>
</comment>
<feature type="transmembrane region" description="Helical" evidence="7">
    <location>
        <begin position="333"/>
        <end position="356"/>
    </location>
</feature>
<feature type="domain" description="MacB-like periplasmic core" evidence="9">
    <location>
        <begin position="19"/>
        <end position="253"/>
    </location>
</feature>
<evidence type="ECO:0000313" key="10">
    <source>
        <dbReference type="EMBL" id="WXB92589.1"/>
    </source>
</evidence>
<evidence type="ECO:0000256" key="6">
    <source>
        <dbReference type="ARBA" id="ARBA00038076"/>
    </source>
</evidence>
<feature type="domain" description="ABC3 transporter permease C-terminal" evidence="8">
    <location>
        <begin position="294"/>
        <end position="406"/>
    </location>
</feature>
<name>A0ABZ2N4F0_9BACI</name>